<feature type="compositionally biased region" description="Polar residues" evidence="5">
    <location>
        <begin position="72"/>
        <end position="93"/>
    </location>
</feature>
<organism evidence="8 9">
    <name type="scientific">Hondaea fermentalgiana</name>
    <dbReference type="NCBI Taxonomy" id="2315210"/>
    <lineage>
        <taxon>Eukaryota</taxon>
        <taxon>Sar</taxon>
        <taxon>Stramenopiles</taxon>
        <taxon>Bigyra</taxon>
        <taxon>Labyrinthulomycetes</taxon>
        <taxon>Thraustochytrida</taxon>
        <taxon>Thraustochytriidae</taxon>
        <taxon>Hondaea</taxon>
    </lineage>
</organism>
<proteinExistence type="predicted"/>
<feature type="region of interest" description="Disordered" evidence="5">
    <location>
        <begin position="71"/>
        <end position="93"/>
    </location>
</feature>
<dbReference type="GO" id="GO:0042795">
    <property type="term" value="P:snRNA transcription by RNA polymerase II"/>
    <property type="evidence" value="ECO:0007669"/>
    <property type="project" value="TreeGrafter"/>
</dbReference>
<feature type="compositionally biased region" description="Basic residues" evidence="5">
    <location>
        <begin position="605"/>
        <end position="614"/>
    </location>
</feature>
<gene>
    <name evidence="8" type="ORF">FCC1311_018132</name>
</gene>
<dbReference type="PROSITE" id="PS50090">
    <property type="entry name" value="MYB_LIKE"/>
    <property type="match status" value="3"/>
</dbReference>
<feature type="region of interest" description="Disordered" evidence="5">
    <location>
        <begin position="174"/>
        <end position="259"/>
    </location>
</feature>
<dbReference type="Gene3D" id="1.10.10.60">
    <property type="entry name" value="Homeodomain-like"/>
    <property type="match status" value="4"/>
</dbReference>
<dbReference type="InterPro" id="IPR051575">
    <property type="entry name" value="Myb-like_DNA-bd"/>
</dbReference>
<sequence>MLAKQKVEFGAAEDMIDVSQLHSAGRINMGTEESQTRRVPLGRSVSYHLPNREIPVAEIFEETRPFRASETIPHQGTSGATPSQQTTWSEPPSQASMDKELVKYPRAVQLAVTDTLNALGGNRAQAEVIRAVLLAAEKVYHACISTPGAAAAAAATAATASQSQSGIFMATPPTSGASHMHQGHPSHGGAGPRRGGTGYNLQSHMSASSVPNSRRPHATFSGMRAESDSKVVSGDSNHGSTAAAMSRLQSTWSAPGSSNTAAMQNVLRNASDGFKTSPRNFPASSGFLSLQHNVLNHGSGAEPPQQQKQQQGQVQQRSPSGTSLTSASSAPVGTSLEPAVGEQLPPSLDGSSTSSGGTFGNGNGAASAANVPQDIASEADRIKASSKHRAGAKWTNEQDEALRRSVEQHNGTGWKNIAKFVPGRDHVQCLQRWKKVLRPGLVKGPWTPEEDSHLLELIKEDPTMHWGNIAAKIKGRTAKQCRERWGLNLDPNINHSKFTPEEDDLLMRLHEQMGSKWAEIKCQFERRTENAVKTRFKSLMRARARQWSPDQDAKLRQLATQYNQDWTAIGNALQRSKLIVRSRFKYLKSLPPSATPAIVTPPMNTKKRATSAPS</sequence>
<dbReference type="GO" id="GO:0001006">
    <property type="term" value="F:RNA polymerase III type 3 promoter sequence-specific DNA binding"/>
    <property type="evidence" value="ECO:0007669"/>
    <property type="project" value="TreeGrafter"/>
</dbReference>
<feature type="domain" description="Myb-like" evidence="6">
    <location>
        <begin position="438"/>
        <end position="489"/>
    </location>
</feature>
<dbReference type="GO" id="GO:0019185">
    <property type="term" value="C:snRNA-activating protein complex"/>
    <property type="evidence" value="ECO:0007669"/>
    <property type="project" value="TreeGrafter"/>
</dbReference>
<dbReference type="PROSITE" id="PS51294">
    <property type="entry name" value="HTH_MYB"/>
    <property type="match status" value="3"/>
</dbReference>
<dbReference type="GO" id="GO:0000978">
    <property type="term" value="F:RNA polymerase II cis-regulatory region sequence-specific DNA binding"/>
    <property type="evidence" value="ECO:0007669"/>
    <property type="project" value="TreeGrafter"/>
</dbReference>
<dbReference type="InterPro" id="IPR017930">
    <property type="entry name" value="Myb_dom"/>
</dbReference>
<feature type="compositionally biased region" description="Polar residues" evidence="5">
    <location>
        <begin position="247"/>
        <end position="259"/>
    </location>
</feature>
<dbReference type="Pfam" id="PF13921">
    <property type="entry name" value="Myb_DNA-bind_6"/>
    <property type="match status" value="3"/>
</dbReference>
<keyword evidence="2" id="KW-0238">DNA-binding</keyword>
<feature type="region of interest" description="Disordered" evidence="5">
    <location>
        <begin position="595"/>
        <end position="614"/>
    </location>
</feature>
<reference evidence="8 9" key="1">
    <citation type="submission" date="2017-12" db="EMBL/GenBank/DDBJ databases">
        <title>Sequencing, de novo assembly and annotation of complete genome of a new Thraustochytrid species, strain FCC1311.</title>
        <authorList>
            <person name="Sedici K."/>
            <person name="Godart F."/>
            <person name="Aiese Cigliano R."/>
            <person name="Sanseverino W."/>
            <person name="Barakat M."/>
            <person name="Ortet P."/>
            <person name="Marechal E."/>
            <person name="Cagnac O."/>
            <person name="Amato A."/>
        </authorList>
    </citation>
    <scope>NUCLEOTIDE SEQUENCE [LARGE SCALE GENOMIC DNA]</scope>
</reference>
<protein>
    <submittedName>
        <fullName evidence="8">Transcription factor MYB3R-5</fullName>
    </submittedName>
</protein>
<dbReference type="GO" id="GO:0042796">
    <property type="term" value="P:snRNA transcription by RNA polymerase III"/>
    <property type="evidence" value="ECO:0007669"/>
    <property type="project" value="TreeGrafter"/>
</dbReference>
<accession>A0A2R5GCU1</accession>
<keyword evidence="4" id="KW-0539">Nucleus</keyword>
<dbReference type="SMART" id="SM00717">
    <property type="entry name" value="SANT"/>
    <property type="match status" value="4"/>
</dbReference>
<evidence type="ECO:0000259" key="7">
    <source>
        <dbReference type="PROSITE" id="PS51294"/>
    </source>
</evidence>
<dbReference type="PANTHER" id="PTHR46621:SF1">
    <property type="entry name" value="SNRNA-ACTIVATING PROTEIN COMPLEX SUBUNIT 4"/>
    <property type="match status" value="1"/>
</dbReference>
<dbReference type="Proteomes" id="UP000241890">
    <property type="component" value="Unassembled WGS sequence"/>
</dbReference>
<feature type="compositionally biased region" description="Low complexity" evidence="5">
    <location>
        <begin position="305"/>
        <end position="331"/>
    </location>
</feature>
<evidence type="ECO:0000256" key="4">
    <source>
        <dbReference type="ARBA" id="ARBA00023242"/>
    </source>
</evidence>
<evidence type="ECO:0000256" key="3">
    <source>
        <dbReference type="ARBA" id="ARBA00023163"/>
    </source>
</evidence>
<feature type="domain" description="HTH myb-type" evidence="7">
    <location>
        <begin position="494"/>
        <end position="544"/>
    </location>
</feature>
<evidence type="ECO:0000313" key="8">
    <source>
        <dbReference type="EMBL" id="GBG25594.1"/>
    </source>
</evidence>
<dbReference type="PANTHER" id="PTHR46621">
    <property type="entry name" value="SNRNA-ACTIVATING PROTEIN COMPLEX SUBUNIT 4"/>
    <property type="match status" value="1"/>
</dbReference>
<feature type="domain" description="HTH myb-type" evidence="7">
    <location>
        <begin position="438"/>
        <end position="493"/>
    </location>
</feature>
<feature type="domain" description="Myb-like" evidence="6">
    <location>
        <begin position="490"/>
        <end position="540"/>
    </location>
</feature>
<dbReference type="InterPro" id="IPR001005">
    <property type="entry name" value="SANT/Myb"/>
</dbReference>
<evidence type="ECO:0000256" key="5">
    <source>
        <dbReference type="SAM" id="MobiDB-lite"/>
    </source>
</evidence>
<feature type="domain" description="Myb-like" evidence="6">
    <location>
        <begin position="386"/>
        <end position="437"/>
    </location>
</feature>
<keyword evidence="3" id="KW-0804">Transcription</keyword>
<feature type="compositionally biased region" description="Gly residues" evidence="5">
    <location>
        <begin position="186"/>
        <end position="198"/>
    </location>
</feature>
<keyword evidence="1" id="KW-0805">Transcription regulation</keyword>
<keyword evidence="9" id="KW-1185">Reference proteome</keyword>
<dbReference type="InParanoid" id="A0A2R5GCU1"/>
<evidence type="ECO:0000259" key="6">
    <source>
        <dbReference type="PROSITE" id="PS50090"/>
    </source>
</evidence>
<comment type="caution">
    <text evidence="8">The sequence shown here is derived from an EMBL/GenBank/DDBJ whole genome shotgun (WGS) entry which is preliminary data.</text>
</comment>
<feature type="domain" description="HTH myb-type" evidence="7">
    <location>
        <begin position="386"/>
        <end position="437"/>
    </location>
</feature>
<evidence type="ECO:0000313" key="9">
    <source>
        <dbReference type="Proteomes" id="UP000241890"/>
    </source>
</evidence>
<dbReference type="InterPro" id="IPR009057">
    <property type="entry name" value="Homeodomain-like_sf"/>
</dbReference>
<evidence type="ECO:0000256" key="2">
    <source>
        <dbReference type="ARBA" id="ARBA00023125"/>
    </source>
</evidence>
<dbReference type="CDD" id="cd00167">
    <property type="entry name" value="SANT"/>
    <property type="match status" value="3"/>
</dbReference>
<feature type="region of interest" description="Disordered" evidence="5">
    <location>
        <begin position="294"/>
        <end position="368"/>
    </location>
</feature>
<evidence type="ECO:0000256" key="1">
    <source>
        <dbReference type="ARBA" id="ARBA00023015"/>
    </source>
</evidence>
<name>A0A2R5GCU1_9STRA</name>
<dbReference type="AlphaFoldDB" id="A0A2R5GCU1"/>
<dbReference type="OrthoDB" id="2143914at2759"/>
<dbReference type="SUPFAM" id="SSF46689">
    <property type="entry name" value="Homeodomain-like"/>
    <property type="match status" value="3"/>
</dbReference>
<feature type="compositionally biased region" description="Polar residues" evidence="5">
    <location>
        <begin position="199"/>
        <end position="212"/>
    </location>
</feature>
<dbReference type="EMBL" id="BEYU01000013">
    <property type="protein sequence ID" value="GBG25594.1"/>
    <property type="molecule type" value="Genomic_DNA"/>
</dbReference>